<dbReference type="AlphaFoldDB" id="A0A453SCZ9"/>
<dbReference type="Proteomes" id="UP000015105">
    <property type="component" value="Chromosome 7D"/>
</dbReference>
<evidence type="ECO:0000256" key="3">
    <source>
        <dbReference type="SAM" id="Phobius"/>
    </source>
</evidence>
<evidence type="ECO:0000256" key="2">
    <source>
        <dbReference type="ARBA" id="ARBA00022737"/>
    </source>
</evidence>
<proteinExistence type="predicted"/>
<dbReference type="GO" id="GO:0019888">
    <property type="term" value="F:protein phosphatase regulator activity"/>
    <property type="evidence" value="ECO:0007669"/>
    <property type="project" value="InterPro"/>
</dbReference>
<dbReference type="Gramene" id="AET7Gv20902400.8">
    <property type="protein sequence ID" value="AET7Gv20902400.8"/>
    <property type="gene ID" value="AET7Gv20902400"/>
</dbReference>
<reference evidence="5" key="1">
    <citation type="journal article" date="2014" name="Science">
        <title>Ancient hybridizations among the ancestral genomes of bread wheat.</title>
        <authorList>
            <consortium name="International Wheat Genome Sequencing Consortium,"/>
            <person name="Marcussen T."/>
            <person name="Sandve S.R."/>
            <person name="Heier L."/>
            <person name="Spannagl M."/>
            <person name="Pfeifer M."/>
            <person name="Jakobsen K.S."/>
            <person name="Wulff B.B."/>
            <person name="Steuernagel B."/>
            <person name="Mayer K.F."/>
            <person name="Olsen O.A."/>
        </authorList>
    </citation>
    <scope>NUCLEOTIDE SEQUENCE [LARGE SCALE GENOMIC DNA]</scope>
    <source>
        <strain evidence="5">cv. AL8/78</strain>
    </source>
</reference>
<keyword evidence="3" id="KW-1133">Transmembrane helix</keyword>
<keyword evidence="2" id="KW-0677">Repeat</keyword>
<sequence length="119" mass="13004">TTQYLTSLSVVLVGMDFMLQLALMGNLFRVFGSTPGSMEVTTLEASRNPMRRQIANPTRPTRGTLTSMTRGVRRGGENLGVDANGNSLDFSTKLLHLAWHPTENSIACAAANSLYMYYA</sequence>
<reference evidence="4" key="4">
    <citation type="submission" date="2019-03" db="UniProtKB">
        <authorList>
            <consortium name="EnsemblPlants"/>
        </authorList>
    </citation>
    <scope>IDENTIFICATION</scope>
</reference>
<evidence type="ECO:0000313" key="5">
    <source>
        <dbReference type="Proteomes" id="UP000015105"/>
    </source>
</evidence>
<dbReference type="GO" id="GO:0000159">
    <property type="term" value="C:protein phosphatase type 2A complex"/>
    <property type="evidence" value="ECO:0007669"/>
    <property type="project" value="InterPro"/>
</dbReference>
<dbReference type="InterPro" id="IPR000009">
    <property type="entry name" value="PP2A_PR55"/>
</dbReference>
<protein>
    <submittedName>
        <fullName evidence="4">Uncharacterized protein</fullName>
    </submittedName>
</protein>
<dbReference type="PANTHER" id="PTHR11871">
    <property type="entry name" value="PROTEIN PHOSPHATASE PP2A REGULATORY SUBUNIT B"/>
    <property type="match status" value="1"/>
</dbReference>
<keyword evidence="5" id="KW-1185">Reference proteome</keyword>
<evidence type="ECO:0000256" key="1">
    <source>
        <dbReference type="ARBA" id="ARBA00022574"/>
    </source>
</evidence>
<organism evidence="4 5">
    <name type="scientific">Aegilops tauschii subsp. strangulata</name>
    <name type="common">Goatgrass</name>
    <dbReference type="NCBI Taxonomy" id="200361"/>
    <lineage>
        <taxon>Eukaryota</taxon>
        <taxon>Viridiplantae</taxon>
        <taxon>Streptophyta</taxon>
        <taxon>Embryophyta</taxon>
        <taxon>Tracheophyta</taxon>
        <taxon>Spermatophyta</taxon>
        <taxon>Magnoliopsida</taxon>
        <taxon>Liliopsida</taxon>
        <taxon>Poales</taxon>
        <taxon>Poaceae</taxon>
        <taxon>BOP clade</taxon>
        <taxon>Pooideae</taxon>
        <taxon>Triticodae</taxon>
        <taxon>Triticeae</taxon>
        <taxon>Triticinae</taxon>
        <taxon>Aegilops</taxon>
    </lineage>
</organism>
<dbReference type="PRINTS" id="PR00600">
    <property type="entry name" value="PP2APR55"/>
</dbReference>
<accession>A0A453SCZ9</accession>
<keyword evidence="3" id="KW-0812">Transmembrane</keyword>
<reference evidence="4" key="3">
    <citation type="journal article" date="2017" name="Nature">
        <title>Genome sequence of the progenitor of the wheat D genome Aegilops tauschii.</title>
        <authorList>
            <person name="Luo M.C."/>
            <person name="Gu Y.Q."/>
            <person name="Puiu D."/>
            <person name="Wang H."/>
            <person name="Twardziok S.O."/>
            <person name="Deal K.R."/>
            <person name="Huo N."/>
            <person name="Zhu T."/>
            <person name="Wang L."/>
            <person name="Wang Y."/>
            <person name="McGuire P.E."/>
            <person name="Liu S."/>
            <person name="Long H."/>
            <person name="Ramasamy R.K."/>
            <person name="Rodriguez J.C."/>
            <person name="Van S.L."/>
            <person name="Yuan L."/>
            <person name="Wang Z."/>
            <person name="Xia Z."/>
            <person name="Xiao L."/>
            <person name="Anderson O.D."/>
            <person name="Ouyang S."/>
            <person name="Liang Y."/>
            <person name="Zimin A.V."/>
            <person name="Pertea G."/>
            <person name="Qi P."/>
            <person name="Bennetzen J.L."/>
            <person name="Dai X."/>
            <person name="Dawson M.W."/>
            <person name="Muller H.G."/>
            <person name="Kugler K."/>
            <person name="Rivarola-Duarte L."/>
            <person name="Spannagl M."/>
            <person name="Mayer K.F.X."/>
            <person name="Lu F.H."/>
            <person name="Bevan M.W."/>
            <person name="Leroy P."/>
            <person name="Li P."/>
            <person name="You F.M."/>
            <person name="Sun Q."/>
            <person name="Liu Z."/>
            <person name="Lyons E."/>
            <person name="Wicker T."/>
            <person name="Salzberg S.L."/>
            <person name="Devos K.M."/>
            <person name="Dvorak J."/>
        </authorList>
    </citation>
    <scope>NUCLEOTIDE SEQUENCE [LARGE SCALE GENOMIC DNA]</scope>
    <source>
        <strain evidence="4">cv. AL8/78</strain>
    </source>
</reference>
<feature type="transmembrane region" description="Helical" evidence="3">
    <location>
        <begin position="6"/>
        <end position="28"/>
    </location>
</feature>
<reference evidence="4" key="5">
    <citation type="journal article" date="2021" name="G3 (Bethesda)">
        <title>Aegilops tauschii genome assembly Aet v5.0 features greater sequence contiguity and improved annotation.</title>
        <authorList>
            <person name="Wang L."/>
            <person name="Zhu T."/>
            <person name="Rodriguez J.C."/>
            <person name="Deal K.R."/>
            <person name="Dubcovsky J."/>
            <person name="McGuire P.E."/>
            <person name="Lux T."/>
            <person name="Spannagl M."/>
            <person name="Mayer K.F.X."/>
            <person name="Baldrich P."/>
            <person name="Meyers B.C."/>
            <person name="Huo N."/>
            <person name="Gu Y.Q."/>
            <person name="Zhou H."/>
            <person name="Devos K.M."/>
            <person name="Bennetzen J.L."/>
            <person name="Unver T."/>
            <person name="Budak H."/>
            <person name="Gulick P.J."/>
            <person name="Galiba G."/>
            <person name="Kalapos B."/>
            <person name="Nelson D.R."/>
            <person name="Li P."/>
            <person name="You F.M."/>
            <person name="Luo M.C."/>
            <person name="Dvorak J."/>
        </authorList>
    </citation>
    <scope>NUCLEOTIDE SEQUENCE [LARGE SCALE GENOMIC DNA]</scope>
    <source>
        <strain evidence="4">cv. AL8/78</strain>
    </source>
</reference>
<keyword evidence="3" id="KW-0472">Membrane</keyword>
<dbReference type="EnsemblPlants" id="AET7Gv20902400.8">
    <property type="protein sequence ID" value="AET7Gv20902400.8"/>
    <property type="gene ID" value="AET7Gv20902400"/>
</dbReference>
<name>A0A453SCZ9_AEGTS</name>
<reference evidence="5" key="2">
    <citation type="journal article" date="2017" name="Nat. Plants">
        <title>The Aegilops tauschii genome reveals multiple impacts of transposons.</title>
        <authorList>
            <person name="Zhao G."/>
            <person name="Zou C."/>
            <person name="Li K."/>
            <person name="Wang K."/>
            <person name="Li T."/>
            <person name="Gao L."/>
            <person name="Zhang X."/>
            <person name="Wang H."/>
            <person name="Yang Z."/>
            <person name="Liu X."/>
            <person name="Jiang W."/>
            <person name="Mao L."/>
            <person name="Kong X."/>
            <person name="Jiao Y."/>
            <person name="Jia J."/>
        </authorList>
    </citation>
    <scope>NUCLEOTIDE SEQUENCE [LARGE SCALE GENOMIC DNA]</scope>
    <source>
        <strain evidence="5">cv. AL8/78</strain>
    </source>
</reference>
<evidence type="ECO:0000313" key="4">
    <source>
        <dbReference type="EnsemblPlants" id="AET7Gv20902400.8"/>
    </source>
</evidence>
<keyword evidence="1" id="KW-0853">WD repeat</keyword>